<dbReference type="InterPro" id="IPR004155">
    <property type="entry name" value="PBS_lyase_HEAT"/>
</dbReference>
<dbReference type="Pfam" id="PF13646">
    <property type="entry name" value="HEAT_2"/>
    <property type="match status" value="1"/>
</dbReference>
<name>A0A7Y4ILU9_MYXXA</name>
<proteinExistence type="predicted"/>
<dbReference type="Gene3D" id="1.25.10.10">
    <property type="entry name" value="Leucine-rich Repeat Variant"/>
    <property type="match status" value="3"/>
</dbReference>
<reference evidence="2 3" key="1">
    <citation type="submission" date="2020-05" db="EMBL/GenBank/DDBJ databases">
        <authorList>
            <person name="Whitworth D."/>
        </authorList>
    </citation>
    <scope>NUCLEOTIDE SEQUENCE [LARGE SCALE GENOMIC DNA]</scope>
    <source>
        <strain evidence="2 3">AM005</strain>
    </source>
</reference>
<dbReference type="SUPFAM" id="SSF48371">
    <property type="entry name" value="ARM repeat"/>
    <property type="match status" value="2"/>
</dbReference>
<comment type="caution">
    <text evidence="2">The sequence shown here is derived from an EMBL/GenBank/DDBJ whole genome shotgun (WGS) entry which is preliminary data.</text>
</comment>
<protein>
    <submittedName>
        <fullName evidence="2">HEAT repeat domain-containing protein</fullName>
    </submittedName>
</protein>
<sequence>MNAPLSTGELLHWVATKPTRSTREDLDALLARADFTQVAQDVLVSGPPSEKTTALRVLRELVTPEAHALARLALRDEAADVRALAARVLASAQDAADWRSLQEALDDAEPSVQHAVMDSLARMNPAAASGLFLERFERAPEAEKLSALATAQRLGLPESGALARRGLASASSTIRTAAVALLAREGEATEGLLIQALTDAAEDVQLAALRALSRRAHVPASVFVPLLSASSPIQVREQALQSLVLLGDARACEPICQLLTAPDSSLRRRAILATARLGCSGATRALLEMLARTRDEDERADLVTALGRLGGPEAWAALRQALSDEFLRVRRAAISAWTSDAAPPDATPVLLERLRGAPDIETRKAVALALLNSRPEVAHRALRIALEDSAPEVRRMAVRALGLDASPEALQILRDHQATEREPNVLRHLDAALERQQTPGVPPIGAASPAERLLFDPARTEQSVAQWVADPERYPATERFYFYEGGHLERLGTDGRLHAFQYTALGDQLRIQPEGAPDRSTTFTVTPEPPASNGVPRRFRLELARDVLSGTDTPRTLHFIEPAPAAPEPGDSD</sequence>
<dbReference type="InterPro" id="IPR011989">
    <property type="entry name" value="ARM-like"/>
</dbReference>
<organism evidence="2 3">
    <name type="scientific">Myxococcus xanthus</name>
    <dbReference type="NCBI Taxonomy" id="34"/>
    <lineage>
        <taxon>Bacteria</taxon>
        <taxon>Pseudomonadati</taxon>
        <taxon>Myxococcota</taxon>
        <taxon>Myxococcia</taxon>
        <taxon>Myxococcales</taxon>
        <taxon>Cystobacterineae</taxon>
        <taxon>Myxococcaceae</taxon>
        <taxon>Myxococcus</taxon>
    </lineage>
</organism>
<dbReference type="PANTHER" id="PTHR12697:SF5">
    <property type="entry name" value="DEOXYHYPUSINE HYDROXYLASE"/>
    <property type="match status" value="1"/>
</dbReference>
<dbReference type="RefSeq" id="WP_171443652.1">
    <property type="nucleotide sequence ID" value="NZ_JABFNS010000103.1"/>
</dbReference>
<evidence type="ECO:0000313" key="3">
    <source>
        <dbReference type="Proteomes" id="UP000533080"/>
    </source>
</evidence>
<dbReference type="InterPro" id="IPR016024">
    <property type="entry name" value="ARM-type_fold"/>
</dbReference>
<dbReference type="GO" id="GO:0016491">
    <property type="term" value="F:oxidoreductase activity"/>
    <property type="evidence" value="ECO:0007669"/>
    <property type="project" value="TreeGrafter"/>
</dbReference>
<accession>A0A7Y4ILU9</accession>
<dbReference type="SMART" id="SM00567">
    <property type="entry name" value="EZ_HEAT"/>
    <property type="match status" value="7"/>
</dbReference>
<dbReference type="PANTHER" id="PTHR12697">
    <property type="entry name" value="PBS LYASE HEAT-LIKE PROTEIN"/>
    <property type="match status" value="1"/>
</dbReference>
<dbReference type="Proteomes" id="UP000533080">
    <property type="component" value="Unassembled WGS sequence"/>
</dbReference>
<evidence type="ECO:0000256" key="1">
    <source>
        <dbReference type="SAM" id="MobiDB-lite"/>
    </source>
</evidence>
<dbReference type="AlphaFoldDB" id="A0A7Y4ILU9"/>
<dbReference type="EMBL" id="JABFNT010000095">
    <property type="protein sequence ID" value="NOJ81653.1"/>
    <property type="molecule type" value="Genomic_DNA"/>
</dbReference>
<evidence type="ECO:0000313" key="2">
    <source>
        <dbReference type="EMBL" id="NOJ81653.1"/>
    </source>
</evidence>
<gene>
    <name evidence="2" type="ORF">HNV28_25545</name>
</gene>
<feature type="region of interest" description="Disordered" evidence="1">
    <location>
        <begin position="552"/>
        <end position="573"/>
    </location>
</feature>